<reference evidence="2 3" key="1">
    <citation type="submission" date="2012-10" db="EMBL/GenBank/DDBJ databases">
        <authorList>
            <person name="Zafar N."/>
            <person name="Inman J."/>
            <person name="Hall N."/>
            <person name="Lorenzi H."/>
            <person name="Caler E."/>
        </authorList>
    </citation>
    <scope>NUCLEOTIDE SEQUENCE [LARGE SCALE GENOMIC DNA]</scope>
    <source>
        <strain evidence="2 3">IP1</strain>
    </source>
</reference>
<dbReference type="InterPro" id="IPR006571">
    <property type="entry name" value="TLDc_dom"/>
</dbReference>
<feature type="domain" description="TLDc" evidence="1">
    <location>
        <begin position="20"/>
        <end position="152"/>
    </location>
</feature>
<dbReference type="GeneID" id="14884666"/>
<evidence type="ECO:0000313" key="3">
    <source>
        <dbReference type="Proteomes" id="UP000014680"/>
    </source>
</evidence>
<evidence type="ECO:0000313" key="2">
    <source>
        <dbReference type="EMBL" id="ELP85676.1"/>
    </source>
</evidence>
<dbReference type="AlphaFoldDB" id="A0A0A1TWU5"/>
<organism evidence="2 3">
    <name type="scientific">Entamoeba invadens IP1</name>
    <dbReference type="NCBI Taxonomy" id="370355"/>
    <lineage>
        <taxon>Eukaryota</taxon>
        <taxon>Amoebozoa</taxon>
        <taxon>Evosea</taxon>
        <taxon>Archamoebae</taxon>
        <taxon>Mastigamoebida</taxon>
        <taxon>Entamoebidae</taxon>
        <taxon>Entamoeba</taxon>
    </lineage>
</organism>
<dbReference type="VEuPathDB" id="AmoebaDB:EIN_409950"/>
<evidence type="ECO:0000259" key="1">
    <source>
        <dbReference type="Pfam" id="PF07534"/>
    </source>
</evidence>
<gene>
    <name evidence="2" type="ORF">EIN_409950</name>
</gene>
<dbReference type="EMBL" id="KB207048">
    <property type="protein sequence ID" value="ELP85676.1"/>
    <property type="molecule type" value="Genomic_DNA"/>
</dbReference>
<name>A0A0A1TWU5_ENTIV</name>
<dbReference type="Proteomes" id="UP000014680">
    <property type="component" value="Unassembled WGS sequence"/>
</dbReference>
<accession>A0A0A1TWU5</accession>
<dbReference type="RefSeq" id="XP_004185022.1">
    <property type="nucleotide sequence ID" value="XM_004184974.1"/>
</dbReference>
<dbReference type="OrthoDB" id="10303617at2759"/>
<keyword evidence="3" id="KW-1185">Reference proteome</keyword>
<sequence length="181" mass="20505">MLDCHCYTAPLNSLVEVYRQLKVWSDSTDYTILFDSSTSDWTLNSDQFAQRVLNKQNLFFVVIDENNNIFGGYKKSVVKSEDDFLKDKGAYLFTMNVYGTVGIPLKCVLTQSSAKDSFFLGSKRNSILFAFGKGDLVVYKKDVGKRGICLQCSFDYYNAPVVLCGTTRFVPQRVLVVEMLN</sequence>
<proteinExistence type="predicted"/>
<protein>
    <recommendedName>
        <fullName evidence="1">TLDc domain-containing protein</fullName>
    </recommendedName>
</protein>
<dbReference type="Pfam" id="PF07534">
    <property type="entry name" value="TLD"/>
    <property type="match status" value="1"/>
</dbReference>
<dbReference type="KEGG" id="eiv:EIN_409950"/>